<feature type="domain" description="Glycosyl hydrolase family 67 C-terminal" evidence="5">
    <location>
        <begin position="324"/>
        <end position="528"/>
    </location>
</feature>
<dbReference type="SUPFAM" id="SSF51445">
    <property type="entry name" value="(Trans)glycosidases"/>
    <property type="match status" value="1"/>
</dbReference>
<dbReference type="InterPro" id="IPR005154">
    <property type="entry name" value="Glyco_hydro_67_aGlcAse_N"/>
</dbReference>
<evidence type="ECO:0000259" key="4">
    <source>
        <dbReference type="Pfam" id="PF03648"/>
    </source>
</evidence>
<dbReference type="Proteomes" id="UP000182427">
    <property type="component" value="Chromosome I"/>
</dbReference>
<feature type="region of interest" description="Disordered" evidence="2">
    <location>
        <begin position="386"/>
        <end position="406"/>
    </location>
</feature>
<dbReference type="InterPro" id="IPR011099">
    <property type="entry name" value="Glyco_hydro_67_C"/>
</dbReference>
<organism evidence="6 7">
    <name type="scientific">Terriglobus roseus</name>
    <dbReference type="NCBI Taxonomy" id="392734"/>
    <lineage>
        <taxon>Bacteria</taxon>
        <taxon>Pseudomonadati</taxon>
        <taxon>Acidobacteriota</taxon>
        <taxon>Terriglobia</taxon>
        <taxon>Terriglobales</taxon>
        <taxon>Acidobacteriaceae</taxon>
        <taxon>Terriglobus</taxon>
    </lineage>
</organism>
<evidence type="ECO:0000313" key="7">
    <source>
        <dbReference type="Proteomes" id="UP000182427"/>
    </source>
</evidence>
<dbReference type="Gene3D" id="3.30.379.10">
    <property type="entry name" value="Chitobiase/beta-hexosaminidase domain 2-like"/>
    <property type="match status" value="1"/>
</dbReference>
<evidence type="ECO:0000256" key="2">
    <source>
        <dbReference type="SAM" id="MobiDB-lite"/>
    </source>
</evidence>
<proteinExistence type="predicted"/>
<dbReference type="CDD" id="cd02795">
    <property type="entry name" value="CBM6-CBM35-CBM36_like"/>
    <property type="match status" value="1"/>
</dbReference>
<reference evidence="6 7" key="1">
    <citation type="submission" date="2016-10" db="EMBL/GenBank/DDBJ databases">
        <authorList>
            <person name="de Groot N.N."/>
        </authorList>
    </citation>
    <scope>NUCLEOTIDE SEQUENCE [LARGE SCALE GENOMIC DNA]</scope>
    <source>
        <strain evidence="6 7">GAS232</strain>
    </source>
</reference>
<dbReference type="EMBL" id="LT629690">
    <property type="protein sequence ID" value="SDF92718.1"/>
    <property type="molecule type" value="Genomic_DNA"/>
</dbReference>
<evidence type="ECO:0000313" key="6">
    <source>
        <dbReference type="EMBL" id="SDF92718.1"/>
    </source>
</evidence>
<feature type="signal peptide" evidence="3">
    <location>
        <begin position="1"/>
        <end position="24"/>
    </location>
</feature>
<dbReference type="InterPro" id="IPR017853">
    <property type="entry name" value="GH"/>
</dbReference>
<protein>
    <submittedName>
        <fullName evidence="6">Alpha-glucuronidase</fullName>
    </submittedName>
</protein>
<keyword evidence="1" id="KW-0378">Hydrolase</keyword>
<dbReference type="InterPro" id="IPR037054">
    <property type="entry name" value="A-glucoronidase_C_sf"/>
</dbReference>
<dbReference type="GO" id="GO:0005576">
    <property type="term" value="C:extracellular region"/>
    <property type="evidence" value="ECO:0007669"/>
    <property type="project" value="InterPro"/>
</dbReference>
<dbReference type="Pfam" id="PF03648">
    <property type="entry name" value="Glyco_hydro_67N"/>
    <property type="match status" value="1"/>
</dbReference>
<evidence type="ECO:0000256" key="3">
    <source>
        <dbReference type="SAM" id="SignalP"/>
    </source>
</evidence>
<dbReference type="SUPFAM" id="SSF55545">
    <property type="entry name" value="beta-N-acetylhexosaminidase-like domain"/>
    <property type="match status" value="1"/>
</dbReference>
<accession>A0A1G7Q2M9</accession>
<dbReference type="RefSeq" id="WP_172838345.1">
    <property type="nucleotide sequence ID" value="NZ_LT629690.1"/>
</dbReference>
<dbReference type="Gene3D" id="3.90.1330.10">
    <property type="entry name" value="Alpha-glucuronidase, C-terminal domain"/>
    <property type="match status" value="1"/>
</dbReference>
<dbReference type="Gene3D" id="2.60.120.260">
    <property type="entry name" value="Galactose-binding domain-like"/>
    <property type="match status" value="1"/>
</dbReference>
<dbReference type="GO" id="GO:0046559">
    <property type="term" value="F:alpha-glucuronidase activity"/>
    <property type="evidence" value="ECO:0007669"/>
    <property type="project" value="InterPro"/>
</dbReference>
<dbReference type="PANTHER" id="PTHR39207">
    <property type="entry name" value="ALPHA-GLUCURONIDASE A"/>
    <property type="match status" value="1"/>
</dbReference>
<sequence>MLRTLQRLALGTIAGLSFAVVSLAQTPAPSAVGWLRYVIPPDPPRYHDMPHAVALLGDANGRPAPEEEAAAEELDRGLGHMVAGTDILLHRIDPRNDAIILGTPEALRRSGLARIAPGWVDKPVPEEGFRIVHLRNGIRQWWVLEGGSPSAELYAAFRFAAMVTEDRQLPNELAESPRFPLRAVQIEGSVPEDGVLRQYGRLLASVGINGVVLNCNAQQKAEAARLFRPFGIRVWSSAADMEAERNIHLQDSSFADAPMSGLAPESAGKEHRAARFLLLPGGLRQPVTPLRAWQMTLRTPVAANLSGGLGVLSQEAVLPLLEQPMLQASLYAFGRFAWNPEESRDSIVDQWARQTWGDDARIFDVAKKIVLDSEASYAGITSPLGLPRLGTEHGPDPMTSETGHPLADRQSIGAARLQSAEFPEAFRREYENPSSTPPEWLLLLHRVPLSFRVRDGQTVTQAVYDAAFTGASAAANADDAWDETRELVEPERWTPTHLLLQDNARRAEIWREAVVDWLLRVTGQPDTLGFAGKHAGRIEAETMTLKGYRTIFTEDKEGSSGGAYIACSLSDCSASTEFRGEENVYRIEVGYFDAPQAPQRFVLRINGAVVDTWTSAVRGAEPGGISAERFVRNGVRLKPGDRIEIHSTGAMDFVEITRDPRWN</sequence>
<dbReference type="InterPro" id="IPR029018">
    <property type="entry name" value="Hex-like_dom2"/>
</dbReference>
<feature type="chain" id="PRO_5009242353" evidence="3">
    <location>
        <begin position="25"/>
        <end position="663"/>
    </location>
</feature>
<evidence type="ECO:0000259" key="5">
    <source>
        <dbReference type="Pfam" id="PF07477"/>
    </source>
</evidence>
<dbReference type="GO" id="GO:0045493">
    <property type="term" value="P:xylan catabolic process"/>
    <property type="evidence" value="ECO:0007669"/>
    <property type="project" value="InterPro"/>
</dbReference>
<keyword evidence="3" id="KW-0732">Signal</keyword>
<dbReference type="PANTHER" id="PTHR39207:SF1">
    <property type="entry name" value="ALPHA-GLUCURONIDASE A"/>
    <property type="match status" value="1"/>
</dbReference>
<name>A0A1G7Q2M9_9BACT</name>
<evidence type="ECO:0000256" key="1">
    <source>
        <dbReference type="ARBA" id="ARBA00022801"/>
    </source>
</evidence>
<dbReference type="AlphaFoldDB" id="A0A1G7Q2M9"/>
<dbReference type="Pfam" id="PF07477">
    <property type="entry name" value="Glyco_hydro_67C"/>
    <property type="match status" value="1"/>
</dbReference>
<gene>
    <name evidence="6" type="ORF">SAMN05444167_3721</name>
</gene>
<feature type="domain" description="Alpha glucuronidase N-terminal" evidence="4">
    <location>
        <begin position="33"/>
        <end position="159"/>
    </location>
</feature>
<keyword evidence="7" id="KW-1185">Reference proteome</keyword>